<reference evidence="1 2" key="1">
    <citation type="submission" date="2024-05" db="EMBL/GenBank/DDBJ databases">
        <title>The nuclear and mitochondrial genome assemblies of Tetragonisca angustula (Apidae: Meliponini), a tiny yet remarkable pollinator in the Neotropics.</title>
        <authorList>
            <person name="Ferrari R."/>
            <person name="Ricardo P.C."/>
            <person name="Dias F.C."/>
            <person name="Araujo N.S."/>
            <person name="Soares D.O."/>
            <person name="Zhou Q.-S."/>
            <person name="Zhu C.-D."/>
            <person name="Coutinho L."/>
            <person name="Airas M.C."/>
            <person name="Batista T.M."/>
        </authorList>
    </citation>
    <scope>NUCLEOTIDE SEQUENCE [LARGE SCALE GENOMIC DNA]</scope>
    <source>
        <strain evidence="1">ASF017062</strain>
        <tissue evidence="1">Abdomen</tissue>
    </source>
</reference>
<dbReference type="Proteomes" id="UP001432146">
    <property type="component" value="Unassembled WGS sequence"/>
</dbReference>
<organism evidence="1 2">
    <name type="scientific">Tetragonisca angustula</name>
    <dbReference type="NCBI Taxonomy" id="166442"/>
    <lineage>
        <taxon>Eukaryota</taxon>
        <taxon>Metazoa</taxon>
        <taxon>Ecdysozoa</taxon>
        <taxon>Arthropoda</taxon>
        <taxon>Hexapoda</taxon>
        <taxon>Insecta</taxon>
        <taxon>Pterygota</taxon>
        <taxon>Neoptera</taxon>
        <taxon>Endopterygota</taxon>
        <taxon>Hymenoptera</taxon>
        <taxon>Apocrita</taxon>
        <taxon>Aculeata</taxon>
        <taxon>Apoidea</taxon>
        <taxon>Anthophila</taxon>
        <taxon>Apidae</taxon>
        <taxon>Tetragonisca</taxon>
    </lineage>
</organism>
<evidence type="ECO:0000313" key="1">
    <source>
        <dbReference type="EMBL" id="KAK9294812.1"/>
    </source>
</evidence>
<accession>A0AAW0ZB65</accession>
<gene>
    <name evidence="1" type="ORF">QLX08_010710</name>
</gene>
<dbReference type="AlphaFoldDB" id="A0AAW0ZB65"/>
<sequence>MSITTLSSPSRKNTIVSYAVFQSRHEIVSSLNRAWHRIGKQKVKGIAVTCSRKVCALQNAATVSMDIGYGRWGGRASCTSSYGGSKAKPVMQ</sequence>
<keyword evidence="2" id="KW-1185">Reference proteome</keyword>
<protein>
    <submittedName>
        <fullName evidence="1">Uncharacterized protein</fullName>
    </submittedName>
</protein>
<evidence type="ECO:0000313" key="2">
    <source>
        <dbReference type="Proteomes" id="UP001432146"/>
    </source>
</evidence>
<name>A0AAW0ZB65_9HYME</name>
<dbReference type="EMBL" id="JAWNGG020000300">
    <property type="protein sequence ID" value="KAK9294812.1"/>
    <property type="molecule type" value="Genomic_DNA"/>
</dbReference>
<proteinExistence type="predicted"/>
<comment type="caution">
    <text evidence="1">The sequence shown here is derived from an EMBL/GenBank/DDBJ whole genome shotgun (WGS) entry which is preliminary data.</text>
</comment>